<protein>
    <submittedName>
        <fullName evidence="1">Uncharacterized protein</fullName>
    </submittedName>
</protein>
<reference evidence="1 2" key="1">
    <citation type="journal article" date="2016" name="PLoS Pathog.">
        <title>Biosynthesis of antibiotic leucinostatins in bio-control fungus Purpureocillium lilacinum and their inhibition on phytophthora revealed by genome mining.</title>
        <authorList>
            <person name="Wang G."/>
            <person name="Liu Z."/>
            <person name="Lin R."/>
            <person name="Li E."/>
            <person name="Mao Z."/>
            <person name="Ling J."/>
            <person name="Yang Y."/>
            <person name="Yin W.B."/>
            <person name="Xie B."/>
        </authorList>
    </citation>
    <scope>NUCLEOTIDE SEQUENCE [LARGE SCALE GENOMIC DNA]</scope>
    <source>
        <strain evidence="1">170</strain>
    </source>
</reference>
<gene>
    <name evidence="1" type="ORF">VFPPC_09297</name>
</gene>
<evidence type="ECO:0000313" key="2">
    <source>
        <dbReference type="Proteomes" id="UP000078397"/>
    </source>
</evidence>
<proteinExistence type="predicted"/>
<dbReference type="STRING" id="1380566.A0A179F8H0"/>
<dbReference type="EMBL" id="LSBJ02000007">
    <property type="protein sequence ID" value="OAQ61463.2"/>
    <property type="molecule type" value="Genomic_DNA"/>
</dbReference>
<dbReference type="Proteomes" id="UP000078397">
    <property type="component" value="Unassembled WGS sequence"/>
</dbReference>
<comment type="caution">
    <text evidence="1">The sequence shown here is derived from an EMBL/GenBank/DDBJ whole genome shotgun (WGS) entry which is preliminary data.</text>
</comment>
<dbReference type="KEGG" id="pchm:VFPPC_09297"/>
<keyword evidence="2" id="KW-1185">Reference proteome</keyword>
<dbReference type="OrthoDB" id="1720422at2759"/>
<evidence type="ECO:0000313" key="1">
    <source>
        <dbReference type="EMBL" id="OAQ61463.2"/>
    </source>
</evidence>
<name>A0A179F8H0_METCM</name>
<dbReference type="RefSeq" id="XP_022284134.1">
    <property type="nucleotide sequence ID" value="XM_022428650.1"/>
</dbReference>
<dbReference type="AlphaFoldDB" id="A0A179F8H0"/>
<dbReference type="GeneID" id="28851852"/>
<accession>A0A179F8H0</accession>
<sequence length="599" mass="67235">MSSNFLSHLPLEILQGIAKEVCCPGSTLLYSLTSHRNKLPIEDLRSLSSVSKSIRHGIKPVLFYSAAIDIFPTSSAEGEPYFSTAEVPGSLPGHLHRLTFQNSSHEECVHELLIRGAEDPERWEEITCCSLRMNELGHRVLKTLKNLQAEQLHSFRYGRLWRLGLCVPNEVFGVNGILQRNHGSSIRHLELVTQLICNGARCIDINLSAFDHLRSLTWQAPNAAYMHALAEVVRINAPHLQKLELDFVDWEELKDGIGYDQEDTIESGGDYFANHILRLNLNRQPSPFLGNIQVLSLCHVPLTSTVAHHINTFTLRSLSIRKCWGCEIFFNALTTAKPGISLRAFEFQGCWGTHYSPFAPLSCINSFLGTFHGLYELVLCFCGKVDAVGLWENIAKTHTGIRRLIVQEYGLETEFEEPYDYSLPFNRRQGRGAEVSHEDAQSVAGEGGVLSTPLASLPLEFLGVCSDFESPVDISDSLPTHWPRLKMIHFRFTVGQIERSEAPWHLPAWNRKLSSFLKKVFGRDGHPCLEAVAFGDVAADKNTRIYYRNRGGQGKPVQNYPTNSEQKDLVRKYERVLAACPTGSTISSTEMSLLSHFGF</sequence>
<organism evidence="1 2">
    <name type="scientific">Pochonia chlamydosporia 170</name>
    <dbReference type="NCBI Taxonomy" id="1380566"/>
    <lineage>
        <taxon>Eukaryota</taxon>
        <taxon>Fungi</taxon>
        <taxon>Dikarya</taxon>
        <taxon>Ascomycota</taxon>
        <taxon>Pezizomycotina</taxon>
        <taxon>Sordariomycetes</taxon>
        <taxon>Hypocreomycetidae</taxon>
        <taxon>Hypocreales</taxon>
        <taxon>Clavicipitaceae</taxon>
        <taxon>Pochonia</taxon>
    </lineage>
</organism>